<proteinExistence type="inferred from homology"/>
<reference evidence="11" key="1">
    <citation type="submission" date="2014-11" db="EMBL/GenBank/DDBJ databases">
        <authorList>
            <person name="Wibberg D."/>
        </authorList>
    </citation>
    <scope>NUCLEOTIDE SEQUENCE [LARGE SCALE GENOMIC DNA]</scope>
    <source>
        <strain evidence="11">L3</strain>
    </source>
</reference>
<comment type="pathway">
    <text evidence="3 9">Carbohydrate metabolism; pentose and glucuronate interconversion.</text>
</comment>
<keyword evidence="11" id="KW-1185">Reference proteome</keyword>
<dbReference type="SUPFAM" id="SSF51658">
    <property type="entry name" value="Xylose isomerase-like"/>
    <property type="match status" value="1"/>
</dbReference>
<gene>
    <name evidence="9 10" type="primary">uxuA</name>
    <name evidence="10" type="ORF">DTL3_1329</name>
</gene>
<dbReference type="AlphaFoldDB" id="A0A0C7NZA9"/>
<dbReference type="PANTHER" id="PTHR30387">
    <property type="entry name" value="MANNONATE DEHYDRATASE"/>
    <property type="match status" value="1"/>
</dbReference>
<dbReference type="GO" id="GO:0008927">
    <property type="term" value="F:mannonate dehydratase activity"/>
    <property type="evidence" value="ECO:0007669"/>
    <property type="project" value="UniProtKB-UniRule"/>
</dbReference>
<dbReference type="Proteomes" id="UP000032809">
    <property type="component" value="Chromosome I"/>
</dbReference>
<evidence type="ECO:0000313" key="10">
    <source>
        <dbReference type="EMBL" id="CEP78623.1"/>
    </source>
</evidence>
<dbReference type="OrthoDB" id="9780250at2"/>
<dbReference type="PATRIC" id="fig|1006576.9.peg.1326"/>
<dbReference type="EMBL" id="LN824141">
    <property type="protein sequence ID" value="CEP78623.1"/>
    <property type="molecule type" value="Genomic_DNA"/>
</dbReference>
<dbReference type="PANTHER" id="PTHR30387:SF2">
    <property type="entry name" value="MANNONATE DEHYDRATASE"/>
    <property type="match status" value="1"/>
</dbReference>
<dbReference type="UniPathway" id="UPA00246"/>
<dbReference type="GO" id="GO:0030145">
    <property type="term" value="F:manganese ion binding"/>
    <property type="evidence" value="ECO:0007669"/>
    <property type="project" value="TreeGrafter"/>
</dbReference>
<comment type="catalytic activity">
    <reaction evidence="1 9">
        <text>D-mannonate = 2-dehydro-3-deoxy-D-gluconate + H2O</text>
        <dbReference type="Rhea" id="RHEA:20097"/>
        <dbReference type="ChEBI" id="CHEBI:15377"/>
        <dbReference type="ChEBI" id="CHEBI:17767"/>
        <dbReference type="ChEBI" id="CHEBI:57990"/>
        <dbReference type="EC" id="4.2.1.8"/>
    </reaction>
</comment>
<dbReference type="PIRSF" id="PIRSF016049">
    <property type="entry name" value="Man_dehyd"/>
    <property type="match status" value="1"/>
</dbReference>
<dbReference type="EC" id="4.2.1.8" evidence="5 9"/>
<organism evidence="10 11">
    <name type="scientific">Defluviitoga tunisiensis</name>
    <dbReference type="NCBI Taxonomy" id="1006576"/>
    <lineage>
        <taxon>Bacteria</taxon>
        <taxon>Thermotogati</taxon>
        <taxon>Thermotogota</taxon>
        <taxon>Thermotogae</taxon>
        <taxon>Petrotogales</taxon>
        <taxon>Petrotogaceae</taxon>
        <taxon>Defluviitoga</taxon>
    </lineage>
</organism>
<dbReference type="HOGENOM" id="CLU_058621_1_0_0"/>
<comment type="similarity">
    <text evidence="4 9">Belongs to the mannonate dehydratase family.</text>
</comment>
<evidence type="ECO:0000256" key="1">
    <source>
        <dbReference type="ARBA" id="ARBA00001794"/>
    </source>
</evidence>
<dbReference type="GO" id="GO:0042840">
    <property type="term" value="P:D-glucuronate catabolic process"/>
    <property type="evidence" value="ECO:0007669"/>
    <property type="project" value="TreeGrafter"/>
</dbReference>
<sequence length="358" mass="40920">MNFILRWFGVKDDSVTLSQIKQIPIISGIAGTLNEIPVGEVWPIEKIEKLKNQTNIEGLKLEVIESVNVHEDIKAGLPSRDYYIENYIKTIENLSKAGIKVICYNFMPIFDWVRTDLYHQLPDGSYSMAYDHEKITNISPQQLIQEVNSGAKGFSLPGWEPEKLKNLQQLFEAFSDIDEEKLFLNLEYFLKSIIPVCEKVGIKIAIHPDDPPWPIFGLPRIVSSKEHLEKIINVVDSPSNTLAICSGSLGANLENNVPDIIRQFGKLGKISFVHVRNIKITDYKKFHEVSHFSKEGSLDIFEIMKALHETDFKGYLRPDHGRLIWNEKSRPGYGLFDRALGVSYLYGIWESLEKNKRG</sequence>
<evidence type="ECO:0000256" key="8">
    <source>
        <dbReference type="ARBA" id="ARBA00023239"/>
    </source>
</evidence>
<evidence type="ECO:0000313" key="11">
    <source>
        <dbReference type="Proteomes" id="UP000032809"/>
    </source>
</evidence>
<dbReference type="KEGG" id="dtn:DTL3_1329"/>
<dbReference type="NCBIfam" id="TIGR00695">
    <property type="entry name" value="uxuA"/>
    <property type="match status" value="1"/>
</dbReference>
<protein>
    <recommendedName>
        <fullName evidence="5 9">Mannonate dehydratase</fullName>
        <ecNumber evidence="5 9">4.2.1.8</ecNumber>
    </recommendedName>
    <alternativeName>
        <fullName evidence="9">D-mannonate hydro-lyase</fullName>
    </alternativeName>
</protein>
<dbReference type="Pfam" id="PF03786">
    <property type="entry name" value="UxuA"/>
    <property type="match status" value="1"/>
</dbReference>
<dbReference type="GO" id="GO:0008198">
    <property type="term" value="F:ferrous iron binding"/>
    <property type="evidence" value="ECO:0007669"/>
    <property type="project" value="TreeGrafter"/>
</dbReference>
<accession>A0A0C7NZA9</accession>
<dbReference type="NCBIfam" id="NF003027">
    <property type="entry name" value="PRK03906.1"/>
    <property type="match status" value="1"/>
</dbReference>
<comment type="function">
    <text evidence="2 9">Catalyzes the dehydration of D-mannonate.</text>
</comment>
<evidence type="ECO:0000256" key="5">
    <source>
        <dbReference type="ARBA" id="ARBA00012927"/>
    </source>
</evidence>
<keyword evidence="8 9" id="KW-0456">Lyase</keyword>
<evidence type="ECO:0000256" key="9">
    <source>
        <dbReference type="HAMAP-Rule" id="MF_00106"/>
    </source>
</evidence>
<keyword evidence="6 9" id="KW-0408">Iron</keyword>
<dbReference type="Gene3D" id="3.20.20.150">
    <property type="entry name" value="Divalent-metal-dependent TIM barrel enzymes"/>
    <property type="match status" value="1"/>
</dbReference>
<dbReference type="HAMAP" id="MF_00106">
    <property type="entry name" value="UxuA"/>
    <property type="match status" value="1"/>
</dbReference>
<evidence type="ECO:0000256" key="2">
    <source>
        <dbReference type="ARBA" id="ARBA00002713"/>
    </source>
</evidence>
<evidence type="ECO:0000256" key="3">
    <source>
        <dbReference type="ARBA" id="ARBA00004892"/>
    </source>
</evidence>
<evidence type="ECO:0000256" key="6">
    <source>
        <dbReference type="ARBA" id="ARBA00023004"/>
    </source>
</evidence>
<keyword evidence="7 9" id="KW-0464">Manganese</keyword>
<dbReference type="STRING" id="1006576.DTL3_1329"/>
<evidence type="ECO:0000256" key="4">
    <source>
        <dbReference type="ARBA" id="ARBA00007389"/>
    </source>
</evidence>
<dbReference type="InterPro" id="IPR036237">
    <property type="entry name" value="Xyl_isomerase-like_sf"/>
</dbReference>
<evidence type="ECO:0000256" key="7">
    <source>
        <dbReference type="ARBA" id="ARBA00023211"/>
    </source>
</evidence>
<dbReference type="InterPro" id="IPR004628">
    <property type="entry name" value="Man_deHydtase"/>
</dbReference>
<name>A0A0C7NZA9_DEFTU</name>
<dbReference type="RefSeq" id="WP_045088032.1">
    <property type="nucleotide sequence ID" value="NZ_LN824141.1"/>
</dbReference>
<comment type="cofactor">
    <cofactor evidence="9">
        <name>Fe(2+)</name>
        <dbReference type="ChEBI" id="CHEBI:29033"/>
    </cofactor>
    <cofactor evidence="9">
        <name>Mn(2+)</name>
        <dbReference type="ChEBI" id="CHEBI:29035"/>
    </cofactor>
</comment>